<evidence type="ECO:0000313" key="6">
    <source>
        <dbReference type="Proteomes" id="UP000323708"/>
    </source>
</evidence>
<dbReference type="GO" id="GO:0003700">
    <property type="term" value="F:DNA-binding transcription factor activity"/>
    <property type="evidence" value="ECO:0007669"/>
    <property type="project" value="InterPro"/>
</dbReference>
<dbReference type="EMBL" id="VTUX01000001">
    <property type="protein sequence ID" value="KAA1194371.1"/>
    <property type="molecule type" value="Genomic_DNA"/>
</dbReference>
<dbReference type="AlphaFoldDB" id="A0A5B0X7N7"/>
<accession>A0A5B0X7N7</accession>
<evidence type="ECO:0000256" key="2">
    <source>
        <dbReference type="ARBA" id="ARBA00023125"/>
    </source>
</evidence>
<dbReference type="InterPro" id="IPR036390">
    <property type="entry name" value="WH_DNA-bd_sf"/>
</dbReference>
<keyword evidence="1" id="KW-0805">Transcription regulation</keyword>
<dbReference type="PANTHER" id="PTHR38445">
    <property type="entry name" value="HTH-TYPE TRANSCRIPTIONAL REPRESSOR YTRA"/>
    <property type="match status" value="1"/>
</dbReference>
<keyword evidence="6" id="KW-1185">Reference proteome</keyword>
<sequence>MTVEWNDKQPIYRQLRDMVAERIMDGSFPEGEAVPSVRQVAADYQINHLTVGKAYQELVDAELLEKRRGLGMFVKSGARAALTRDEKQQFVEQELPAFLERAAVLGMTARELADLLLEKGGEDE</sequence>
<dbReference type="Gene3D" id="6.10.250.1220">
    <property type="match status" value="1"/>
</dbReference>
<protein>
    <submittedName>
        <fullName evidence="5">GntR family transcriptional regulator</fullName>
    </submittedName>
</protein>
<comment type="caution">
    <text evidence="5">The sequence shown here is derived from an EMBL/GenBank/DDBJ whole genome shotgun (WGS) entry which is preliminary data.</text>
</comment>
<dbReference type="Gene3D" id="1.10.10.10">
    <property type="entry name" value="Winged helix-like DNA-binding domain superfamily/Winged helix DNA-binding domain"/>
    <property type="match status" value="1"/>
</dbReference>
<feature type="domain" description="HTH gntR-type" evidence="4">
    <location>
        <begin position="9"/>
        <end position="77"/>
    </location>
</feature>
<name>A0A5B0X7N7_9GAMM</name>
<dbReference type="InterPro" id="IPR036388">
    <property type="entry name" value="WH-like_DNA-bd_sf"/>
</dbReference>
<keyword evidence="2" id="KW-0238">DNA-binding</keyword>
<keyword evidence="3" id="KW-0804">Transcription</keyword>
<evidence type="ECO:0000256" key="1">
    <source>
        <dbReference type="ARBA" id="ARBA00023015"/>
    </source>
</evidence>
<reference evidence="5 6" key="1">
    <citation type="submission" date="2019-09" db="EMBL/GenBank/DDBJ databases">
        <authorList>
            <person name="Chen X.-Y."/>
        </authorList>
    </citation>
    <scope>NUCLEOTIDE SEQUENCE [LARGE SCALE GENOMIC DNA]</scope>
    <source>
        <strain evidence="5 6">NY5</strain>
    </source>
</reference>
<dbReference type="CDD" id="cd07377">
    <property type="entry name" value="WHTH_GntR"/>
    <property type="match status" value="1"/>
</dbReference>
<dbReference type="Proteomes" id="UP000323708">
    <property type="component" value="Unassembled WGS sequence"/>
</dbReference>
<dbReference type="GO" id="GO:0003677">
    <property type="term" value="F:DNA binding"/>
    <property type="evidence" value="ECO:0007669"/>
    <property type="project" value="UniProtKB-KW"/>
</dbReference>
<organism evidence="5 6">
    <name type="scientific">Pseudohalioglobus sediminis</name>
    <dbReference type="NCBI Taxonomy" id="2606449"/>
    <lineage>
        <taxon>Bacteria</taxon>
        <taxon>Pseudomonadati</taxon>
        <taxon>Pseudomonadota</taxon>
        <taxon>Gammaproteobacteria</taxon>
        <taxon>Cellvibrionales</taxon>
        <taxon>Halieaceae</taxon>
        <taxon>Pseudohalioglobus</taxon>
    </lineage>
</organism>
<proteinExistence type="predicted"/>
<evidence type="ECO:0000259" key="4">
    <source>
        <dbReference type="PROSITE" id="PS50949"/>
    </source>
</evidence>
<dbReference type="RefSeq" id="WP_149609840.1">
    <property type="nucleotide sequence ID" value="NZ_VTUX01000001.1"/>
</dbReference>
<gene>
    <name evidence="5" type="ORF">F0M18_02775</name>
</gene>
<dbReference type="Pfam" id="PF00392">
    <property type="entry name" value="GntR"/>
    <property type="match status" value="1"/>
</dbReference>
<evidence type="ECO:0000256" key="3">
    <source>
        <dbReference type="ARBA" id="ARBA00023163"/>
    </source>
</evidence>
<dbReference type="PROSITE" id="PS50949">
    <property type="entry name" value="HTH_GNTR"/>
    <property type="match status" value="1"/>
</dbReference>
<dbReference type="PANTHER" id="PTHR38445:SF10">
    <property type="entry name" value="GNTR-FAMILY TRANSCRIPTIONAL REGULATOR"/>
    <property type="match status" value="1"/>
</dbReference>
<dbReference type="SMART" id="SM00345">
    <property type="entry name" value="HTH_GNTR"/>
    <property type="match status" value="1"/>
</dbReference>
<dbReference type="SUPFAM" id="SSF46785">
    <property type="entry name" value="Winged helix' DNA-binding domain"/>
    <property type="match status" value="1"/>
</dbReference>
<evidence type="ECO:0000313" key="5">
    <source>
        <dbReference type="EMBL" id="KAA1194371.1"/>
    </source>
</evidence>
<dbReference type="InterPro" id="IPR000524">
    <property type="entry name" value="Tscrpt_reg_HTH_GntR"/>
</dbReference>